<proteinExistence type="predicted"/>
<organism evidence="1 2">
    <name type="scientific">Ataeniobius toweri</name>
    <dbReference type="NCBI Taxonomy" id="208326"/>
    <lineage>
        <taxon>Eukaryota</taxon>
        <taxon>Metazoa</taxon>
        <taxon>Chordata</taxon>
        <taxon>Craniata</taxon>
        <taxon>Vertebrata</taxon>
        <taxon>Euteleostomi</taxon>
        <taxon>Actinopterygii</taxon>
        <taxon>Neopterygii</taxon>
        <taxon>Teleostei</taxon>
        <taxon>Neoteleostei</taxon>
        <taxon>Acanthomorphata</taxon>
        <taxon>Ovalentaria</taxon>
        <taxon>Atherinomorphae</taxon>
        <taxon>Cyprinodontiformes</taxon>
        <taxon>Goodeidae</taxon>
        <taxon>Ataeniobius</taxon>
    </lineage>
</organism>
<dbReference type="EMBL" id="JAHUTI010090075">
    <property type="protein sequence ID" value="MED6261431.1"/>
    <property type="molecule type" value="Genomic_DNA"/>
</dbReference>
<name>A0ABU7CF86_9TELE</name>
<dbReference type="Proteomes" id="UP001345963">
    <property type="component" value="Unassembled WGS sequence"/>
</dbReference>
<comment type="caution">
    <text evidence="1">The sequence shown here is derived from an EMBL/GenBank/DDBJ whole genome shotgun (WGS) entry which is preliminary data.</text>
</comment>
<sequence>MHLFNRHELLNVFFHQIWGCSENIWSFSPRGPGDGSNKAPGYHCNSKLVYMRRHSVCLRVQACESGIEKTNLTIHIQCLAKVFGPLELFNLLPHFRLQT</sequence>
<keyword evidence="2" id="KW-1185">Reference proteome</keyword>
<accession>A0ABU7CF86</accession>
<protein>
    <submittedName>
        <fullName evidence="1">Uncharacterized protein</fullName>
    </submittedName>
</protein>
<reference evidence="1 2" key="1">
    <citation type="submission" date="2021-07" db="EMBL/GenBank/DDBJ databases">
        <authorList>
            <person name="Palmer J.M."/>
        </authorList>
    </citation>
    <scope>NUCLEOTIDE SEQUENCE [LARGE SCALE GENOMIC DNA]</scope>
    <source>
        <strain evidence="1 2">AT_MEX2019</strain>
        <tissue evidence="1">Muscle</tissue>
    </source>
</reference>
<gene>
    <name evidence="1" type="ORF">ATANTOWER_005129</name>
</gene>
<evidence type="ECO:0000313" key="2">
    <source>
        <dbReference type="Proteomes" id="UP001345963"/>
    </source>
</evidence>
<evidence type="ECO:0000313" key="1">
    <source>
        <dbReference type="EMBL" id="MED6261431.1"/>
    </source>
</evidence>